<sequence length="76" mass="9151">MNAEMQKTKERIRRKIDLYILSLAILFFFYIYYSESSCLYIVSVQIYWMGTLNKNKCGAYYLPFPIDLLWDCLSKI</sequence>
<name>A0A366I2V5_9GAMM</name>
<protein>
    <submittedName>
        <fullName evidence="2">Uncharacterized protein</fullName>
    </submittedName>
</protein>
<keyword evidence="1" id="KW-0812">Transmembrane</keyword>
<evidence type="ECO:0000313" key="2">
    <source>
        <dbReference type="EMBL" id="RBP60964.1"/>
    </source>
</evidence>
<feature type="transmembrane region" description="Helical" evidence="1">
    <location>
        <begin position="16"/>
        <end position="33"/>
    </location>
</feature>
<reference evidence="2 3" key="1">
    <citation type="submission" date="2018-06" db="EMBL/GenBank/DDBJ databases">
        <title>Genomic Encyclopedia of Type Strains, Phase IV (KMG-IV): sequencing the most valuable type-strain genomes for metagenomic binning, comparative biology and taxonomic classification.</title>
        <authorList>
            <person name="Goeker M."/>
        </authorList>
    </citation>
    <scope>NUCLEOTIDE SEQUENCE [LARGE SCALE GENOMIC DNA]</scope>
    <source>
        <strain evidence="2 3">DSM 30166</strain>
    </source>
</reference>
<keyword evidence="1" id="KW-0472">Membrane</keyword>
<organism evidence="2 3">
    <name type="scientific">Brenneria salicis ATCC 15712 = DSM 30166</name>
    <dbReference type="NCBI Taxonomy" id="714314"/>
    <lineage>
        <taxon>Bacteria</taxon>
        <taxon>Pseudomonadati</taxon>
        <taxon>Pseudomonadota</taxon>
        <taxon>Gammaproteobacteria</taxon>
        <taxon>Enterobacterales</taxon>
        <taxon>Pectobacteriaceae</taxon>
        <taxon>Brenneria</taxon>
    </lineage>
</organism>
<comment type="caution">
    <text evidence="2">The sequence shown here is derived from an EMBL/GenBank/DDBJ whole genome shotgun (WGS) entry which is preliminary data.</text>
</comment>
<keyword evidence="1" id="KW-1133">Transmembrane helix</keyword>
<dbReference type="AlphaFoldDB" id="A0A366I2V5"/>
<evidence type="ECO:0000256" key="1">
    <source>
        <dbReference type="SAM" id="Phobius"/>
    </source>
</evidence>
<accession>A0A366I2V5</accession>
<keyword evidence="3" id="KW-1185">Reference proteome</keyword>
<dbReference type="EMBL" id="QNRY01000028">
    <property type="protein sequence ID" value="RBP60964.1"/>
    <property type="molecule type" value="Genomic_DNA"/>
</dbReference>
<gene>
    <name evidence="2" type="ORF">DES54_12816</name>
</gene>
<proteinExistence type="predicted"/>
<evidence type="ECO:0000313" key="3">
    <source>
        <dbReference type="Proteomes" id="UP000253046"/>
    </source>
</evidence>
<dbReference type="Proteomes" id="UP000253046">
    <property type="component" value="Unassembled WGS sequence"/>
</dbReference>